<evidence type="ECO:0000259" key="5">
    <source>
        <dbReference type="PROSITE" id="PS51464"/>
    </source>
</evidence>
<dbReference type="PROSITE" id="PS51071">
    <property type="entry name" value="HTH_RPIR"/>
    <property type="match status" value="1"/>
</dbReference>
<organism evidence="6 7">
    <name type="scientific">Niallia circulans</name>
    <name type="common">Bacillus circulans</name>
    <dbReference type="NCBI Taxonomy" id="1397"/>
    <lineage>
        <taxon>Bacteria</taxon>
        <taxon>Bacillati</taxon>
        <taxon>Bacillota</taxon>
        <taxon>Bacilli</taxon>
        <taxon>Bacillales</taxon>
        <taxon>Bacillaceae</taxon>
        <taxon>Niallia</taxon>
    </lineage>
</organism>
<dbReference type="Pfam" id="PF01418">
    <property type="entry name" value="HTH_6"/>
    <property type="match status" value="1"/>
</dbReference>
<dbReference type="PANTHER" id="PTHR30514:SF1">
    <property type="entry name" value="HTH-TYPE TRANSCRIPTIONAL REGULATOR HEXR-RELATED"/>
    <property type="match status" value="1"/>
</dbReference>
<dbReference type="Pfam" id="PF01380">
    <property type="entry name" value="SIS"/>
    <property type="match status" value="1"/>
</dbReference>
<evidence type="ECO:0000313" key="7">
    <source>
        <dbReference type="Proteomes" id="UP000319837"/>
    </source>
</evidence>
<dbReference type="PANTHER" id="PTHR30514">
    <property type="entry name" value="GLUCOKINASE"/>
    <property type="match status" value="1"/>
</dbReference>
<evidence type="ECO:0000313" key="6">
    <source>
        <dbReference type="EMBL" id="TRZ36615.1"/>
    </source>
</evidence>
<dbReference type="Proteomes" id="UP000319837">
    <property type="component" value="Unassembled WGS sequence"/>
</dbReference>
<evidence type="ECO:0000256" key="1">
    <source>
        <dbReference type="ARBA" id="ARBA00023015"/>
    </source>
</evidence>
<dbReference type="SUPFAM" id="SSF46689">
    <property type="entry name" value="Homeodomain-like"/>
    <property type="match status" value="1"/>
</dbReference>
<dbReference type="SUPFAM" id="SSF53697">
    <property type="entry name" value="SIS domain"/>
    <property type="match status" value="1"/>
</dbReference>
<dbReference type="RefSeq" id="WP_185765030.1">
    <property type="nucleotide sequence ID" value="NZ_RIBP01000004.1"/>
</dbReference>
<comment type="caution">
    <text evidence="6">The sequence shown here is derived from an EMBL/GenBank/DDBJ whole genome shotgun (WGS) entry which is preliminary data.</text>
</comment>
<dbReference type="InterPro" id="IPR036388">
    <property type="entry name" value="WH-like_DNA-bd_sf"/>
</dbReference>
<dbReference type="PROSITE" id="PS51464">
    <property type="entry name" value="SIS"/>
    <property type="match status" value="1"/>
</dbReference>
<dbReference type="AlphaFoldDB" id="A0A553SI02"/>
<feature type="domain" description="SIS" evidence="5">
    <location>
        <begin position="104"/>
        <end position="238"/>
    </location>
</feature>
<dbReference type="InterPro" id="IPR035472">
    <property type="entry name" value="RpiR-like_SIS"/>
</dbReference>
<dbReference type="GO" id="GO:0097367">
    <property type="term" value="F:carbohydrate derivative binding"/>
    <property type="evidence" value="ECO:0007669"/>
    <property type="project" value="InterPro"/>
</dbReference>
<dbReference type="InterPro" id="IPR009057">
    <property type="entry name" value="Homeodomain-like_sf"/>
</dbReference>
<proteinExistence type="predicted"/>
<evidence type="ECO:0000256" key="3">
    <source>
        <dbReference type="ARBA" id="ARBA00023163"/>
    </source>
</evidence>
<dbReference type="GO" id="GO:0003677">
    <property type="term" value="F:DNA binding"/>
    <property type="evidence" value="ECO:0007669"/>
    <property type="project" value="UniProtKB-KW"/>
</dbReference>
<keyword evidence="2" id="KW-0238">DNA-binding</keyword>
<dbReference type="EMBL" id="RIBP01000004">
    <property type="protein sequence ID" value="TRZ36615.1"/>
    <property type="molecule type" value="Genomic_DNA"/>
</dbReference>
<feature type="domain" description="HTH rpiR-type" evidence="4">
    <location>
        <begin position="1"/>
        <end position="73"/>
    </location>
</feature>
<dbReference type="GO" id="GO:0003700">
    <property type="term" value="F:DNA-binding transcription factor activity"/>
    <property type="evidence" value="ECO:0007669"/>
    <property type="project" value="InterPro"/>
</dbReference>
<dbReference type="CDD" id="cd05013">
    <property type="entry name" value="SIS_RpiR"/>
    <property type="match status" value="1"/>
</dbReference>
<dbReference type="InterPro" id="IPR001347">
    <property type="entry name" value="SIS_dom"/>
</dbReference>
<evidence type="ECO:0000256" key="2">
    <source>
        <dbReference type="ARBA" id="ARBA00023125"/>
    </source>
</evidence>
<name>A0A553SI02_NIACI</name>
<dbReference type="Gene3D" id="1.10.10.10">
    <property type="entry name" value="Winged helix-like DNA-binding domain superfamily/Winged helix DNA-binding domain"/>
    <property type="match status" value="1"/>
</dbReference>
<evidence type="ECO:0000259" key="4">
    <source>
        <dbReference type="PROSITE" id="PS51071"/>
    </source>
</evidence>
<keyword evidence="3" id="KW-0804">Transcription</keyword>
<protein>
    <submittedName>
        <fullName evidence="6">MurR/RpiR family transcriptional regulator</fullName>
    </submittedName>
</protein>
<dbReference type="InterPro" id="IPR046348">
    <property type="entry name" value="SIS_dom_sf"/>
</dbReference>
<keyword evidence="1" id="KW-0805">Transcription regulation</keyword>
<dbReference type="InterPro" id="IPR047640">
    <property type="entry name" value="RpiR-like"/>
</dbReference>
<gene>
    <name evidence="6" type="ORF">CEQ21_13930</name>
</gene>
<sequence>MFTNEQIQTFSDLEYELYNYIMKNSREVTYMRIRELATETHVSTTTILRFCKKLGFDGFTEFKVHLKNYLAEEETYRLNNTYTTVSDFVERTLSANYETKIREIAEVVAKAKIVIFIGAGTSGVIAEYGARFFSGLKKFSLHIKDPYFPIYSHYITDSVTIVLSVSGESKSTMEKLDRLKQDGSIIVSLTNHSDSSLAKMSDYNLAYYITTEYLGNVNLTTQIPVMFLIERLGKETFDYMQSSLIDRDEGK</sequence>
<reference evidence="7" key="1">
    <citation type="submission" date="2018-10" db="EMBL/GenBank/DDBJ databases">
        <title>FDA dAtabase for Regulatory Grade micrObial Sequences (FDA-ARGOS): Supporting development and validation of Infectious Disease Dx tests.</title>
        <authorList>
            <person name="Minogue T."/>
            <person name="Wolcott M."/>
            <person name="Wasieloski L."/>
            <person name="Aguilar W."/>
            <person name="Moore D."/>
            <person name="Tallon L."/>
            <person name="Sadzewicz L."/>
            <person name="Sengamalay N."/>
            <person name="Ott S."/>
            <person name="Godinez A."/>
            <person name="Nagaraj S."/>
            <person name="Vavikolanu K."/>
            <person name="Vyas G."/>
            <person name="Nadendla S."/>
            <person name="George J."/>
            <person name="Sichtig H."/>
        </authorList>
    </citation>
    <scope>NUCLEOTIDE SEQUENCE [LARGE SCALE GENOMIC DNA]</scope>
    <source>
        <strain evidence="7">FDAARGOS_343</strain>
    </source>
</reference>
<dbReference type="InterPro" id="IPR000281">
    <property type="entry name" value="HTH_RpiR"/>
</dbReference>
<dbReference type="Gene3D" id="3.40.50.10490">
    <property type="entry name" value="Glucose-6-phosphate isomerase like protein, domain 1"/>
    <property type="match status" value="1"/>
</dbReference>
<accession>A0A553SI02</accession>
<dbReference type="GO" id="GO:1901135">
    <property type="term" value="P:carbohydrate derivative metabolic process"/>
    <property type="evidence" value="ECO:0007669"/>
    <property type="project" value="InterPro"/>
</dbReference>